<dbReference type="PANTHER" id="PTHR42085">
    <property type="entry name" value="F-BOX DOMAIN-CONTAINING PROTEIN"/>
    <property type="match status" value="1"/>
</dbReference>
<dbReference type="AlphaFoldDB" id="W9YZS5"/>
<dbReference type="GeneID" id="19158099"/>
<sequence length="302" mass="34828">MRLTRKLVERKKGSVAADAESEPQSSPFLKVGAEIRLLVYKLLENLPDHDGDTDRQQTKQYDGFSKTRKSLLLTCRQINVEFTPHFYRSTTFSLRYQNHTPNEFYKLLRTMHPAKVGNIRHLEYRNRQYRPTDFAVLEDMPQLLARAGLHLETFNVVHGDYVSSSILRAPLAMAILVLDLDRPMPSPDMSWTTFDHSAWGSVARPSYAVKFRIFEHEVTYELMRDAAIRREHGPSGFRILFRRKRGVADYLAVHPPVRPKVVFVDDGPTLAGVLWPLVPRRPDPVVGEDGKPVARRRQLRLD</sequence>
<dbReference type="Pfam" id="PF24864">
    <property type="entry name" value="DUF7730"/>
    <property type="match status" value="1"/>
</dbReference>
<evidence type="ECO:0000256" key="1">
    <source>
        <dbReference type="SAM" id="MobiDB-lite"/>
    </source>
</evidence>
<accession>W9YZS5</accession>
<keyword evidence="4" id="KW-1185">Reference proteome</keyword>
<protein>
    <recommendedName>
        <fullName evidence="2">DUF7730 domain-containing protein</fullName>
    </recommendedName>
</protein>
<evidence type="ECO:0000259" key="2">
    <source>
        <dbReference type="Pfam" id="PF24864"/>
    </source>
</evidence>
<name>W9YZS5_9EURO</name>
<organism evidence="3 4">
    <name type="scientific">Capronia coronata CBS 617.96</name>
    <dbReference type="NCBI Taxonomy" id="1182541"/>
    <lineage>
        <taxon>Eukaryota</taxon>
        <taxon>Fungi</taxon>
        <taxon>Dikarya</taxon>
        <taxon>Ascomycota</taxon>
        <taxon>Pezizomycotina</taxon>
        <taxon>Eurotiomycetes</taxon>
        <taxon>Chaetothyriomycetidae</taxon>
        <taxon>Chaetothyriales</taxon>
        <taxon>Herpotrichiellaceae</taxon>
        <taxon>Capronia</taxon>
    </lineage>
</organism>
<comment type="caution">
    <text evidence="3">The sequence shown here is derived from an EMBL/GenBank/DDBJ whole genome shotgun (WGS) entry which is preliminary data.</text>
</comment>
<feature type="domain" description="DUF7730" evidence="2">
    <location>
        <begin position="64"/>
        <end position="126"/>
    </location>
</feature>
<dbReference type="HOGENOM" id="CLU_921326_0_0_1"/>
<dbReference type="InterPro" id="IPR038883">
    <property type="entry name" value="AN11006-like"/>
</dbReference>
<dbReference type="InterPro" id="IPR056632">
    <property type="entry name" value="DUF7730"/>
</dbReference>
<dbReference type="Proteomes" id="UP000019484">
    <property type="component" value="Unassembled WGS sequence"/>
</dbReference>
<dbReference type="PANTHER" id="PTHR42085:SF1">
    <property type="entry name" value="F-BOX DOMAIN-CONTAINING PROTEIN"/>
    <property type="match status" value="1"/>
</dbReference>
<gene>
    <name evidence="3" type="ORF">A1O1_03204</name>
</gene>
<feature type="compositionally biased region" description="Basic and acidic residues" evidence="1">
    <location>
        <begin position="1"/>
        <end position="12"/>
    </location>
</feature>
<evidence type="ECO:0000313" key="4">
    <source>
        <dbReference type="Proteomes" id="UP000019484"/>
    </source>
</evidence>
<dbReference type="OrthoDB" id="4121224at2759"/>
<evidence type="ECO:0000313" key="3">
    <source>
        <dbReference type="EMBL" id="EXJ94806.1"/>
    </source>
</evidence>
<dbReference type="RefSeq" id="XP_007722300.1">
    <property type="nucleotide sequence ID" value="XM_007724110.1"/>
</dbReference>
<proteinExistence type="predicted"/>
<feature type="region of interest" description="Disordered" evidence="1">
    <location>
        <begin position="1"/>
        <end position="23"/>
    </location>
</feature>
<reference evidence="3 4" key="1">
    <citation type="submission" date="2013-03" db="EMBL/GenBank/DDBJ databases">
        <title>The Genome Sequence of Capronia coronata CBS 617.96.</title>
        <authorList>
            <consortium name="The Broad Institute Genomics Platform"/>
            <person name="Cuomo C."/>
            <person name="de Hoog S."/>
            <person name="Gorbushina A."/>
            <person name="Walker B."/>
            <person name="Young S.K."/>
            <person name="Zeng Q."/>
            <person name="Gargeya S."/>
            <person name="Fitzgerald M."/>
            <person name="Haas B."/>
            <person name="Abouelleil A."/>
            <person name="Allen A.W."/>
            <person name="Alvarado L."/>
            <person name="Arachchi H.M."/>
            <person name="Berlin A.M."/>
            <person name="Chapman S.B."/>
            <person name="Gainer-Dewar J."/>
            <person name="Goldberg J."/>
            <person name="Griggs A."/>
            <person name="Gujja S."/>
            <person name="Hansen M."/>
            <person name="Howarth C."/>
            <person name="Imamovic A."/>
            <person name="Ireland A."/>
            <person name="Larimer J."/>
            <person name="McCowan C."/>
            <person name="Murphy C."/>
            <person name="Pearson M."/>
            <person name="Poon T.W."/>
            <person name="Priest M."/>
            <person name="Roberts A."/>
            <person name="Saif S."/>
            <person name="Shea T."/>
            <person name="Sisk P."/>
            <person name="Sykes S."/>
            <person name="Wortman J."/>
            <person name="Nusbaum C."/>
            <person name="Birren B."/>
        </authorList>
    </citation>
    <scope>NUCLEOTIDE SEQUENCE [LARGE SCALE GENOMIC DNA]</scope>
    <source>
        <strain evidence="3 4">CBS 617.96</strain>
    </source>
</reference>
<dbReference type="EMBL" id="AMWN01000002">
    <property type="protein sequence ID" value="EXJ94806.1"/>
    <property type="molecule type" value="Genomic_DNA"/>
</dbReference>